<protein>
    <submittedName>
        <fullName evidence="3">Uncharacterized protein</fullName>
    </submittedName>
</protein>
<evidence type="ECO:0000256" key="1">
    <source>
        <dbReference type="SAM" id="Coils"/>
    </source>
</evidence>
<name>A0A427AAE3_ENSVE</name>
<comment type="caution">
    <text evidence="3">The sequence shown here is derived from an EMBL/GenBank/DDBJ whole genome shotgun (WGS) entry which is preliminary data.</text>
</comment>
<dbReference type="PANTHER" id="PTHR47270">
    <property type="entry name" value="PROTEIN MLP1-LIKE"/>
    <property type="match status" value="1"/>
</dbReference>
<evidence type="ECO:0000313" key="3">
    <source>
        <dbReference type="EMBL" id="RRT73179.1"/>
    </source>
</evidence>
<dbReference type="EMBL" id="AMZH03003171">
    <property type="protein sequence ID" value="RRT73179.1"/>
    <property type="molecule type" value="Genomic_DNA"/>
</dbReference>
<evidence type="ECO:0000256" key="2">
    <source>
        <dbReference type="SAM" id="MobiDB-lite"/>
    </source>
</evidence>
<gene>
    <name evidence="3" type="ORF">B296_00033674</name>
</gene>
<reference evidence="3 4" key="1">
    <citation type="journal article" date="2014" name="Agronomy (Basel)">
        <title>A Draft Genome Sequence for Ensete ventricosum, the Drought-Tolerant Tree Against Hunger.</title>
        <authorList>
            <person name="Harrison J."/>
            <person name="Moore K.A."/>
            <person name="Paszkiewicz K."/>
            <person name="Jones T."/>
            <person name="Grant M."/>
            <person name="Ambacheew D."/>
            <person name="Muzemil S."/>
            <person name="Studholme D.J."/>
        </authorList>
    </citation>
    <scope>NUCLEOTIDE SEQUENCE [LARGE SCALE GENOMIC DNA]</scope>
</reference>
<accession>A0A427AAE3</accession>
<evidence type="ECO:0000313" key="4">
    <source>
        <dbReference type="Proteomes" id="UP000287651"/>
    </source>
</evidence>
<feature type="coiled-coil region" evidence="1">
    <location>
        <begin position="70"/>
        <end position="118"/>
    </location>
</feature>
<dbReference type="PANTHER" id="PTHR47270:SF3">
    <property type="entry name" value="HYPOTETICAL PROTEIN"/>
    <property type="match status" value="1"/>
</dbReference>
<dbReference type="AlphaFoldDB" id="A0A427AAE3"/>
<organism evidence="3 4">
    <name type="scientific">Ensete ventricosum</name>
    <name type="common">Abyssinian banana</name>
    <name type="synonym">Musa ensete</name>
    <dbReference type="NCBI Taxonomy" id="4639"/>
    <lineage>
        <taxon>Eukaryota</taxon>
        <taxon>Viridiplantae</taxon>
        <taxon>Streptophyta</taxon>
        <taxon>Embryophyta</taxon>
        <taxon>Tracheophyta</taxon>
        <taxon>Spermatophyta</taxon>
        <taxon>Magnoliopsida</taxon>
        <taxon>Liliopsida</taxon>
        <taxon>Zingiberales</taxon>
        <taxon>Musaceae</taxon>
        <taxon>Ensete</taxon>
    </lineage>
</organism>
<sequence>MQVDERPHGTGTAHVTEVYRESKTHEHGLEFAEVMESNNMLKLQAKRFSTEEQIDDSEILKKIMAENKTMTTDTNKIASLEAELKDMKERYLRMSLQYAQVEAQREELVLKLKSMQKERRWFS</sequence>
<keyword evidence="1" id="KW-0175">Coiled coil</keyword>
<dbReference type="Proteomes" id="UP000287651">
    <property type="component" value="Unassembled WGS sequence"/>
</dbReference>
<proteinExistence type="predicted"/>
<feature type="region of interest" description="Disordered" evidence="2">
    <location>
        <begin position="1"/>
        <end position="22"/>
    </location>
</feature>